<evidence type="ECO:0000313" key="2">
    <source>
        <dbReference type="Proteomes" id="UP001066276"/>
    </source>
</evidence>
<dbReference type="AlphaFoldDB" id="A0AAV7LNT1"/>
<sequence>MNRLRPRGSVLCRELRVREVYGLCTACNSWRKMTKLLRVPSNAAGLACLEHVQVETVARAPRVGTGAPQLCHSLQSRAAAPTAMQYWQGKELMPLNLDLQISVRIRNGTTHSLANVLLSYIHVTPM</sequence>
<gene>
    <name evidence="1" type="ORF">NDU88_002258</name>
</gene>
<proteinExistence type="predicted"/>
<protein>
    <submittedName>
        <fullName evidence="1">Uncharacterized protein</fullName>
    </submittedName>
</protein>
<name>A0AAV7LNT1_PLEWA</name>
<comment type="caution">
    <text evidence="1">The sequence shown here is derived from an EMBL/GenBank/DDBJ whole genome shotgun (WGS) entry which is preliminary data.</text>
</comment>
<accession>A0AAV7LNT1</accession>
<keyword evidence="2" id="KW-1185">Reference proteome</keyword>
<organism evidence="1 2">
    <name type="scientific">Pleurodeles waltl</name>
    <name type="common">Iberian ribbed newt</name>
    <dbReference type="NCBI Taxonomy" id="8319"/>
    <lineage>
        <taxon>Eukaryota</taxon>
        <taxon>Metazoa</taxon>
        <taxon>Chordata</taxon>
        <taxon>Craniata</taxon>
        <taxon>Vertebrata</taxon>
        <taxon>Euteleostomi</taxon>
        <taxon>Amphibia</taxon>
        <taxon>Batrachia</taxon>
        <taxon>Caudata</taxon>
        <taxon>Salamandroidea</taxon>
        <taxon>Salamandridae</taxon>
        <taxon>Pleurodelinae</taxon>
        <taxon>Pleurodeles</taxon>
    </lineage>
</organism>
<dbReference type="Proteomes" id="UP001066276">
    <property type="component" value="Chromosome 11"/>
</dbReference>
<reference evidence="1" key="1">
    <citation type="journal article" date="2022" name="bioRxiv">
        <title>Sequencing and chromosome-scale assembly of the giantPleurodeles waltlgenome.</title>
        <authorList>
            <person name="Brown T."/>
            <person name="Elewa A."/>
            <person name="Iarovenko S."/>
            <person name="Subramanian E."/>
            <person name="Araus A.J."/>
            <person name="Petzold A."/>
            <person name="Susuki M."/>
            <person name="Suzuki K.-i.T."/>
            <person name="Hayashi T."/>
            <person name="Toyoda A."/>
            <person name="Oliveira C."/>
            <person name="Osipova E."/>
            <person name="Leigh N.D."/>
            <person name="Simon A."/>
            <person name="Yun M.H."/>
        </authorList>
    </citation>
    <scope>NUCLEOTIDE SEQUENCE</scope>
    <source>
        <strain evidence="1">20211129_DDA</strain>
        <tissue evidence="1">Liver</tissue>
    </source>
</reference>
<evidence type="ECO:0000313" key="1">
    <source>
        <dbReference type="EMBL" id="KAJ1089105.1"/>
    </source>
</evidence>
<dbReference type="EMBL" id="JANPWB010000015">
    <property type="protein sequence ID" value="KAJ1089105.1"/>
    <property type="molecule type" value="Genomic_DNA"/>
</dbReference>